<proteinExistence type="predicted"/>
<keyword evidence="3" id="KW-1185">Reference proteome</keyword>
<dbReference type="eggNOG" id="COG3093">
    <property type="taxonomic scope" value="Bacteria"/>
</dbReference>
<dbReference type="InterPro" id="IPR010982">
    <property type="entry name" value="Lambda_DNA-bd_dom_sf"/>
</dbReference>
<accession>D9R8Y8</accession>
<organism evidence="2 3">
    <name type="scientific">Lacrimispora saccharolytica (strain ATCC 35040 / DSM 2544 / NRCC 2533 / WM1)</name>
    <name type="common">Clostridium saccharolyticum</name>
    <dbReference type="NCBI Taxonomy" id="610130"/>
    <lineage>
        <taxon>Bacteria</taxon>
        <taxon>Bacillati</taxon>
        <taxon>Bacillota</taxon>
        <taxon>Clostridia</taxon>
        <taxon>Lachnospirales</taxon>
        <taxon>Lachnospiraceae</taxon>
        <taxon>Lacrimispora</taxon>
    </lineage>
</organism>
<dbReference type="SUPFAM" id="SSF47413">
    <property type="entry name" value="lambda repressor-like DNA-binding domains"/>
    <property type="match status" value="1"/>
</dbReference>
<protein>
    <submittedName>
        <fullName evidence="2">Helix-turn-helix domain protein</fullName>
    </submittedName>
</protein>
<evidence type="ECO:0000313" key="2">
    <source>
        <dbReference type="EMBL" id="ADL03963.1"/>
    </source>
</evidence>
<evidence type="ECO:0000313" key="3">
    <source>
        <dbReference type="Proteomes" id="UP000001662"/>
    </source>
</evidence>
<dbReference type="AlphaFoldDB" id="D9R8Y8"/>
<evidence type="ECO:0000259" key="1">
    <source>
        <dbReference type="PROSITE" id="PS50943"/>
    </source>
</evidence>
<dbReference type="OrthoDB" id="9805654at2"/>
<reference evidence="2" key="1">
    <citation type="submission" date="2010-07" db="EMBL/GenBank/DDBJ databases">
        <title>Complete sequence of Clostridium saccharolyticum WM1.</title>
        <authorList>
            <consortium name="US DOE Joint Genome Institute"/>
            <person name="Lucas S."/>
            <person name="Copeland A."/>
            <person name="Lapidus A."/>
            <person name="Cheng J.-F."/>
            <person name="Bruce D."/>
            <person name="Goodwin L."/>
            <person name="Pitluck S."/>
            <person name="Chertkov O."/>
            <person name="Detter J.C."/>
            <person name="Han C."/>
            <person name="Tapia R."/>
            <person name="Land M."/>
            <person name="Hauser L."/>
            <person name="Chang Y.-J."/>
            <person name="Jeffries C."/>
            <person name="Kyrpides N."/>
            <person name="Ivanova N."/>
            <person name="Mikhailova N."/>
            <person name="Mouttaki H."/>
            <person name="Lin L."/>
            <person name="Zhou J."/>
            <person name="Hemme C.L."/>
            <person name="Woyke T."/>
        </authorList>
    </citation>
    <scope>NUCLEOTIDE SEQUENCE [LARGE SCALE GENOMIC DNA]</scope>
    <source>
        <strain evidence="2">WM1</strain>
    </source>
</reference>
<dbReference type="SMART" id="SM00530">
    <property type="entry name" value="HTH_XRE"/>
    <property type="match status" value="1"/>
</dbReference>
<dbReference type="STRING" id="610130.Closa_1361"/>
<dbReference type="PROSITE" id="PS50943">
    <property type="entry name" value="HTH_CROC1"/>
    <property type="match status" value="1"/>
</dbReference>
<dbReference type="Pfam" id="PF13443">
    <property type="entry name" value="HTH_26"/>
    <property type="match status" value="1"/>
</dbReference>
<dbReference type="GO" id="GO:0003677">
    <property type="term" value="F:DNA binding"/>
    <property type="evidence" value="ECO:0007669"/>
    <property type="project" value="InterPro"/>
</dbReference>
<dbReference type="HOGENOM" id="CLU_066192_4_0_9"/>
<feature type="domain" description="HTH cro/C1-type" evidence="1">
    <location>
        <begin position="8"/>
        <end position="59"/>
    </location>
</feature>
<dbReference type="CDD" id="cd00093">
    <property type="entry name" value="HTH_XRE"/>
    <property type="match status" value="1"/>
</dbReference>
<dbReference type="InterPro" id="IPR001387">
    <property type="entry name" value="Cro/C1-type_HTH"/>
</dbReference>
<dbReference type="RefSeq" id="WP_013272058.1">
    <property type="nucleotide sequence ID" value="NC_014376.1"/>
</dbReference>
<dbReference type="KEGG" id="csh:Closa_1361"/>
<dbReference type="Proteomes" id="UP000001662">
    <property type="component" value="Chromosome"/>
</dbReference>
<gene>
    <name evidence="2" type="ordered locus">Closa_1361</name>
</gene>
<dbReference type="PaxDb" id="610130-Closa_1361"/>
<name>D9R8Y8_LACSW</name>
<dbReference type="EMBL" id="CP002109">
    <property type="protein sequence ID" value="ADL03963.1"/>
    <property type="molecule type" value="Genomic_DNA"/>
</dbReference>
<dbReference type="Gene3D" id="1.10.260.40">
    <property type="entry name" value="lambda repressor-like DNA-binding domains"/>
    <property type="match status" value="1"/>
</dbReference>
<sequence length="135" mass="15254">MYEIFEMLCDKNGITPYKFCKDTGTRTSTISTWKKKKSLASSKLAQKICDYFGVTMDYLMTGVEPEEIKKPELIPVQELDVAKKIAGIIGDINDKGTSPLYFNGKKLDKKSMAILAQALESAMKQVEIMREKDEK</sequence>